<keyword evidence="2" id="KW-1185">Reference proteome</keyword>
<dbReference type="OrthoDB" id="2157530at2759"/>
<name>A0A9W4XWJ4_9PLEO</name>
<sequence length="367" mass="41462">MSYELTSAEARRLWSETVLNSLQTVFDDPWFSSLWTLQEAFLRTDAYILGREGVKTETVIYFLSSFYTACGSIYRKIVTVLAEEEILWEPLVPCLKKILELVEASGCYALSANSPIALYGAARYRKTSRPSDRIYGIMQVFGLVLGESADPNRTIGVEELENQFSRSLNERSVFLAQTFVHLGASNAGKSWQVSEYSAVPEVARGGITRPEPNCEIVFEDNENSRFVGKSCGFSALSQYWREVSRSPTRAINVPVQTIHLDYLPELEDRLPWWCWSLDLGFDERQHDISRWLIEAIPSSLVVGLLGSYKGIKRGRVTRSFAGLILRQNATGDPSRYSRVGFCLWEDVDSGSNGIATVNWQECNLRLE</sequence>
<gene>
    <name evidence="1" type="ORF">PDIGIT_LOCUS9203</name>
</gene>
<accession>A0A9W4XWJ4</accession>
<evidence type="ECO:0000313" key="2">
    <source>
        <dbReference type="Proteomes" id="UP001152607"/>
    </source>
</evidence>
<proteinExistence type="predicted"/>
<dbReference type="AlphaFoldDB" id="A0A9W4XWJ4"/>
<protein>
    <recommendedName>
        <fullName evidence="3">Heterokaryon incompatibility domain-containing protein</fullName>
    </recommendedName>
</protein>
<evidence type="ECO:0008006" key="3">
    <source>
        <dbReference type="Google" id="ProtNLM"/>
    </source>
</evidence>
<dbReference type="Proteomes" id="UP001152607">
    <property type="component" value="Unassembled WGS sequence"/>
</dbReference>
<comment type="caution">
    <text evidence="1">The sequence shown here is derived from an EMBL/GenBank/DDBJ whole genome shotgun (WGS) entry which is preliminary data.</text>
</comment>
<evidence type="ECO:0000313" key="1">
    <source>
        <dbReference type="EMBL" id="CAI6336112.1"/>
    </source>
</evidence>
<dbReference type="EMBL" id="CAOQHR010000006">
    <property type="protein sequence ID" value="CAI6336112.1"/>
    <property type="molecule type" value="Genomic_DNA"/>
</dbReference>
<reference evidence="1" key="1">
    <citation type="submission" date="2023-01" db="EMBL/GenBank/DDBJ databases">
        <authorList>
            <person name="Van Ghelder C."/>
            <person name="Rancurel C."/>
        </authorList>
    </citation>
    <scope>NUCLEOTIDE SEQUENCE</scope>
    <source>
        <strain evidence="1">CNCM I-4278</strain>
    </source>
</reference>
<organism evidence="1 2">
    <name type="scientific">Periconia digitata</name>
    <dbReference type="NCBI Taxonomy" id="1303443"/>
    <lineage>
        <taxon>Eukaryota</taxon>
        <taxon>Fungi</taxon>
        <taxon>Dikarya</taxon>
        <taxon>Ascomycota</taxon>
        <taxon>Pezizomycotina</taxon>
        <taxon>Dothideomycetes</taxon>
        <taxon>Pleosporomycetidae</taxon>
        <taxon>Pleosporales</taxon>
        <taxon>Massarineae</taxon>
        <taxon>Periconiaceae</taxon>
        <taxon>Periconia</taxon>
    </lineage>
</organism>